<evidence type="ECO:0000313" key="2">
    <source>
        <dbReference type="EMBL" id="SDK34313.1"/>
    </source>
</evidence>
<feature type="transmembrane region" description="Helical" evidence="1">
    <location>
        <begin position="24"/>
        <end position="50"/>
    </location>
</feature>
<sequence length="285" mass="30267">MAAGNTPDSIGAGNRGSDRSDTAFVVASGVYSGVVLAGSLVVLAVVTGSWPIGPVATYPLGFAGGFVGGAALARADRHLPTRLGRTLGRRLAVVAPALVFGLLWLVALEGGAGNVALATAILVFAAGYVLSQLAGNRYVDSVTPGDPEETWRWDPPGSPRLDAALFVLYVALGAGNAAGGSWEQALLWLSLGIVWIGTCLAEGRWAFGPGRDRCEIQVYETGLVKRRPYTKSFVAWRDINHTRLRGDELVLDYGLRDVRFDRDELENSEAVLEAVDRRLSETGSR</sequence>
<dbReference type="EMBL" id="FNFE01000004">
    <property type="protein sequence ID" value="SDK34313.1"/>
    <property type="molecule type" value="Genomic_DNA"/>
</dbReference>
<keyword evidence="3" id="KW-1185">Reference proteome</keyword>
<keyword evidence="1" id="KW-1133">Transmembrane helix</keyword>
<gene>
    <name evidence="2" type="ORF">SAMN04515672_2814</name>
</gene>
<accession>A0A1G9B469</accession>
<protein>
    <recommendedName>
        <fullName evidence="4">PH domain-containing protein</fullName>
    </recommendedName>
</protein>
<name>A0A1G9B469_9EURY</name>
<dbReference type="Proteomes" id="UP000198882">
    <property type="component" value="Unassembled WGS sequence"/>
</dbReference>
<feature type="transmembrane region" description="Helical" evidence="1">
    <location>
        <begin position="87"/>
        <end position="106"/>
    </location>
</feature>
<proteinExistence type="predicted"/>
<evidence type="ECO:0000256" key="1">
    <source>
        <dbReference type="SAM" id="Phobius"/>
    </source>
</evidence>
<organism evidence="2 3">
    <name type="scientific">Natronorubrum texcoconense</name>
    <dbReference type="NCBI Taxonomy" id="1095776"/>
    <lineage>
        <taxon>Archaea</taxon>
        <taxon>Methanobacteriati</taxon>
        <taxon>Methanobacteriota</taxon>
        <taxon>Stenosarchaea group</taxon>
        <taxon>Halobacteria</taxon>
        <taxon>Halobacteriales</taxon>
        <taxon>Natrialbaceae</taxon>
        <taxon>Natronorubrum</taxon>
    </lineage>
</organism>
<keyword evidence="1" id="KW-0812">Transmembrane</keyword>
<evidence type="ECO:0000313" key="3">
    <source>
        <dbReference type="Proteomes" id="UP000198882"/>
    </source>
</evidence>
<keyword evidence="1" id="KW-0472">Membrane</keyword>
<dbReference type="STRING" id="1095776.SAMN04515672_2814"/>
<feature type="transmembrane region" description="Helical" evidence="1">
    <location>
        <begin position="56"/>
        <end position="75"/>
    </location>
</feature>
<evidence type="ECO:0008006" key="4">
    <source>
        <dbReference type="Google" id="ProtNLM"/>
    </source>
</evidence>
<reference evidence="3" key="1">
    <citation type="submission" date="2016-10" db="EMBL/GenBank/DDBJ databases">
        <authorList>
            <person name="Varghese N."/>
            <person name="Submissions S."/>
        </authorList>
    </citation>
    <scope>NUCLEOTIDE SEQUENCE [LARGE SCALE GENOMIC DNA]</scope>
    <source>
        <strain evidence="3">B4,CECT 8067,JCM 17497</strain>
    </source>
</reference>
<feature type="transmembrane region" description="Helical" evidence="1">
    <location>
        <begin position="112"/>
        <end position="130"/>
    </location>
</feature>
<dbReference type="AlphaFoldDB" id="A0A1G9B469"/>